<name>A0A2H3U546_FUSOX</name>
<evidence type="ECO:0000313" key="1">
    <source>
        <dbReference type="EMBL" id="SCO92040.1"/>
    </source>
</evidence>
<sequence length="117" mass="13072">MDNNDLMKYEGDRLVTNTDVDAPTGWTNDFERVRGHEWQENGKIANILGAAGIKGKAKPLFAFEQGNGEVLFQARDSFYLYGPNNQLILRIENYSDLESLASALDRTGFDDVETGPL</sequence>
<dbReference type="Proteomes" id="UP000219369">
    <property type="component" value="Unassembled WGS sequence"/>
</dbReference>
<dbReference type="VEuPathDB" id="FungiDB:FOC1_g10000100"/>
<reference evidence="2" key="1">
    <citation type="submission" date="2016-09" db="EMBL/GenBank/DDBJ databases">
        <authorList>
            <person name="Guldener U."/>
        </authorList>
    </citation>
    <scope>NUCLEOTIDE SEQUENCE [LARGE SCALE GENOMIC DNA]</scope>
    <source>
        <strain evidence="2">V64-1</strain>
    </source>
</reference>
<evidence type="ECO:0000313" key="2">
    <source>
        <dbReference type="Proteomes" id="UP000219369"/>
    </source>
</evidence>
<proteinExistence type="predicted"/>
<accession>A0A2H3U546</accession>
<dbReference type="EMBL" id="FMJY01000010">
    <property type="protein sequence ID" value="SCO92040.1"/>
    <property type="molecule type" value="Genomic_DNA"/>
</dbReference>
<protein>
    <submittedName>
        <fullName evidence="1">Uncharacterized protein</fullName>
    </submittedName>
</protein>
<organism evidence="1 2">
    <name type="scientific">Fusarium oxysporum</name>
    <name type="common">Fusarium vascular wilt</name>
    <dbReference type="NCBI Taxonomy" id="5507"/>
    <lineage>
        <taxon>Eukaryota</taxon>
        <taxon>Fungi</taxon>
        <taxon>Dikarya</taxon>
        <taxon>Ascomycota</taxon>
        <taxon>Pezizomycotina</taxon>
        <taxon>Sordariomycetes</taxon>
        <taxon>Hypocreomycetidae</taxon>
        <taxon>Hypocreales</taxon>
        <taxon>Nectriaceae</taxon>
        <taxon>Fusarium</taxon>
        <taxon>Fusarium oxysporum species complex</taxon>
    </lineage>
</organism>
<dbReference type="VEuPathDB" id="FungiDB:FOC4_g10003834"/>
<dbReference type="OrthoDB" id="4678058at2759"/>
<gene>
    <name evidence="1" type="ORF">FRV6_16168</name>
</gene>
<dbReference type="AlphaFoldDB" id="A0A2H3U546"/>